<dbReference type="AlphaFoldDB" id="I7KBN5"/>
<dbReference type="RefSeq" id="WP_014866498.1">
    <property type="nucleotide sequence ID" value="NC_018227.2"/>
</dbReference>
<dbReference type="InterPro" id="IPR012859">
    <property type="entry name" value="Pilin_N_archaeal"/>
</dbReference>
<gene>
    <name evidence="4" type="ordered locus">BN140_0598</name>
</gene>
<dbReference type="GeneID" id="13354264"/>
<proteinExistence type="predicted"/>
<reference evidence="5" key="1">
    <citation type="journal article" date="2012" name="J. Bacteriol.">
        <title>Complete genome sequence of the hydrogenotrophic, methanogenic archaeon Methanoculleus bourgensis strain MS2T, isolated from a sewage sludge digester.</title>
        <authorList>
            <person name="Maus I."/>
            <person name="Wibberg D."/>
            <person name="Stantscheff R."/>
            <person name="Eikmeyer F.G."/>
            <person name="Seffner A."/>
            <person name="Boelter J."/>
            <person name="Szczepanowski R."/>
            <person name="Blom J."/>
            <person name="Jaenicke S."/>
            <person name="Konig H."/>
            <person name="Puhler A."/>
            <person name="Schluter A."/>
        </authorList>
    </citation>
    <scope>NUCLEOTIDE SEQUENCE [LARGE SCALE GENOMIC DNA]</scope>
    <source>
        <strain evidence="5">ATCC 43281 / DSM 3045 / OCM 15 / MS2</strain>
    </source>
</reference>
<protein>
    <recommendedName>
        <fullName evidence="3">Archaeal Type IV pilin N-terminal domain-containing protein</fullName>
    </recommendedName>
</protein>
<dbReference type="Proteomes" id="UP000009007">
    <property type="component" value="Chromosome I"/>
</dbReference>
<dbReference type="PATRIC" id="fig|1201294.9.peg.649"/>
<keyword evidence="2" id="KW-1133">Transmembrane helix</keyword>
<dbReference type="STRING" id="1201294.BN140_0598"/>
<accession>I7KBN5</accession>
<feature type="transmembrane region" description="Helical" evidence="2">
    <location>
        <begin position="13"/>
        <end position="35"/>
    </location>
</feature>
<keyword evidence="2" id="KW-0472">Membrane</keyword>
<dbReference type="InterPro" id="IPR013373">
    <property type="entry name" value="Flagellin/pilin_N_arc"/>
</dbReference>
<evidence type="ECO:0000313" key="5">
    <source>
        <dbReference type="Proteomes" id="UP000009007"/>
    </source>
</evidence>
<evidence type="ECO:0000256" key="1">
    <source>
        <dbReference type="SAM" id="MobiDB-lite"/>
    </source>
</evidence>
<dbReference type="EMBL" id="HE964772">
    <property type="protein sequence ID" value="CCJ35521.1"/>
    <property type="molecule type" value="Genomic_DNA"/>
</dbReference>
<evidence type="ECO:0000259" key="3">
    <source>
        <dbReference type="Pfam" id="PF07790"/>
    </source>
</evidence>
<dbReference type="HOGENOM" id="CLU_1010516_0_0_2"/>
<dbReference type="BioCyc" id="MBOU1201294:BN140_RS03005-MONOMER"/>
<organism evidence="4 5">
    <name type="scientific">Methanoculleus bourgensis (strain ATCC 43281 / DSM 3045 / OCM 15 / MS2)</name>
    <name type="common">Methanogenium bourgense</name>
    <dbReference type="NCBI Taxonomy" id="1201294"/>
    <lineage>
        <taxon>Archaea</taxon>
        <taxon>Methanobacteriati</taxon>
        <taxon>Methanobacteriota</taxon>
        <taxon>Stenosarchaea group</taxon>
        <taxon>Methanomicrobia</taxon>
        <taxon>Methanomicrobiales</taxon>
        <taxon>Methanomicrobiaceae</taxon>
        <taxon>Methanoculleus</taxon>
    </lineage>
</organism>
<dbReference type="KEGG" id="mbg:BN140_0598"/>
<dbReference type="Pfam" id="PF07790">
    <property type="entry name" value="Pilin_N"/>
    <property type="match status" value="1"/>
</dbReference>
<sequence length="275" mass="28627">MTRYPGEEGVSEVIGVVLLVGVTVLAVAVMAALFLSGPQPDEIPHATIVAGNKSGSLTLAHEGGDPLREGEYRIYIENESGFVDGTGSFSKPEDGVWSIGGALVYNGTEKPERVVVTAISGGGETILAEPEFRGGGTAGFSPDPVEPGTVSDGGGNGSEETPISIVIPGIGTTMKFVKIGGDCRSFVSANVTNVSVTRVDFLLYGYATDSSKHYDDHQKNVTWVPGNGTYEARLGGIPPGQICDGDTVVVVAIAFNETNFVVGCDARTVKIERTN</sequence>
<keyword evidence="5" id="KW-1185">Reference proteome</keyword>
<feature type="region of interest" description="Disordered" evidence="1">
    <location>
        <begin position="136"/>
        <end position="162"/>
    </location>
</feature>
<evidence type="ECO:0000313" key="4">
    <source>
        <dbReference type="EMBL" id="CCJ35521.1"/>
    </source>
</evidence>
<keyword evidence="2" id="KW-0812">Transmembrane</keyword>
<feature type="domain" description="Archaeal Type IV pilin N-terminal" evidence="3">
    <location>
        <begin position="8"/>
        <end position="79"/>
    </location>
</feature>
<evidence type="ECO:0000256" key="2">
    <source>
        <dbReference type="SAM" id="Phobius"/>
    </source>
</evidence>
<dbReference type="NCBIfam" id="TIGR02537">
    <property type="entry name" value="arch_flag_Nterm"/>
    <property type="match status" value="1"/>
</dbReference>
<name>I7KBN5_METBM</name>